<dbReference type="InterPro" id="IPR043130">
    <property type="entry name" value="CDP-OH_PTrfase_TM_dom"/>
</dbReference>
<evidence type="ECO:0000256" key="3">
    <source>
        <dbReference type="SAM" id="Phobius"/>
    </source>
</evidence>
<organism evidence="4 5">
    <name type="scientific">Litorilinea aerophila</name>
    <dbReference type="NCBI Taxonomy" id="1204385"/>
    <lineage>
        <taxon>Bacteria</taxon>
        <taxon>Bacillati</taxon>
        <taxon>Chloroflexota</taxon>
        <taxon>Caldilineae</taxon>
        <taxon>Caldilineales</taxon>
        <taxon>Caldilineaceae</taxon>
        <taxon>Litorilinea</taxon>
    </lineage>
</organism>
<proteinExistence type="inferred from homology"/>
<dbReference type="GO" id="GO:0016780">
    <property type="term" value="F:phosphotransferase activity, for other substituted phosphate groups"/>
    <property type="evidence" value="ECO:0007669"/>
    <property type="project" value="InterPro"/>
</dbReference>
<dbReference type="OrthoDB" id="9790577at2"/>
<dbReference type="EMBL" id="VIGC01000002">
    <property type="protein sequence ID" value="TQE97737.1"/>
    <property type="molecule type" value="Genomic_DNA"/>
</dbReference>
<feature type="transmembrane region" description="Helical" evidence="3">
    <location>
        <begin position="173"/>
        <end position="195"/>
    </location>
</feature>
<dbReference type="InterPro" id="IPR000462">
    <property type="entry name" value="CDP-OH_P_trans"/>
</dbReference>
<keyword evidence="3" id="KW-0812">Transmembrane</keyword>
<evidence type="ECO:0000313" key="4">
    <source>
        <dbReference type="EMBL" id="TQE97737.1"/>
    </source>
</evidence>
<dbReference type="RefSeq" id="WP_141608464.1">
    <property type="nucleotide sequence ID" value="NZ_VIGC02000002.1"/>
</dbReference>
<dbReference type="GO" id="GO:0016020">
    <property type="term" value="C:membrane"/>
    <property type="evidence" value="ECO:0007669"/>
    <property type="project" value="InterPro"/>
</dbReference>
<keyword evidence="3" id="KW-1133">Transmembrane helix</keyword>
<gene>
    <name evidence="4" type="ORF">FKZ61_02375</name>
</gene>
<dbReference type="PROSITE" id="PS00379">
    <property type="entry name" value="CDP_ALCOHOL_P_TRANSF"/>
    <property type="match status" value="1"/>
</dbReference>
<comment type="caution">
    <text evidence="4">The sequence shown here is derived from an EMBL/GenBank/DDBJ whole genome shotgun (WGS) entry which is preliminary data.</text>
</comment>
<keyword evidence="3" id="KW-0472">Membrane</keyword>
<dbReference type="InParanoid" id="A0A540VLV0"/>
<sequence length="200" mass="22508">MRDAVLRAQKDKWMAPLAQYYFRQVHPNVLSGIALTVGLVAAWLAMEERYALGLLMWFLNRILDGLDGLVARTHAKQSDFGGYLDLLLDFIVYLAVPLGFVAANPSLPVLWSALALLASYVLNLLSWTTLSALLEKRERRKSPRLTSVEMPAGLIEGAETILFYSFFFLMPQAITYLFGLMALLVLVTAGQRIVWAYRHL</sequence>
<comment type="similarity">
    <text evidence="2">Belongs to the CDP-alcohol phosphatidyltransferase class-I family.</text>
</comment>
<feature type="transmembrane region" description="Helical" evidence="3">
    <location>
        <begin position="109"/>
        <end position="134"/>
    </location>
</feature>
<dbReference type="AlphaFoldDB" id="A0A540VLV0"/>
<evidence type="ECO:0000256" key="1">
    <source>
        <dbReference type="ARBA" id="ARBA00022679"/>
    </source>
</evidence>
<dbReference type="Pfam" id="PF01066">
    <property type="entry name" value="CDP-OH_P_transf"/>
    <property type="match status" value="1"/>
</dbReference>
<dbReference type="GO" id="GO:0008654">
    <property type="term" value="P:phospholipid biosynthetic process"/>
    <property type="evidence" value="ECO:0007669"/>
    <property type="project" value="InterPro"/>
</dbReference>
<evidence type="ECO:0000313" key="5">
    <source>
        <dbReference type="Proteomes" id="UP000317371"/>
    </source>
</evidence>
<dbReference type="Gene3D" id="1.20.120.1760">
    <property type="match status" value="1"/>
</dbReference>
<feature type="transmembrane region" description="Helical" evidence="3">
    <location>
        <begin position="21"/>
        <end position="44"/>
    </location>
</feature>
<reference evidence="4 5" key="1">
    <citation type="submission" date="2019-06" db="EMBL/GenBank/DDBJ databases">
        <title>Genome sequence of Litorilinea aerophila BAA-2444.</title>
        <authorList>
            <person name="Maclea K.S."/>
            <person name="Maurais E.G."/>
            <person name="Iannazzi L.C."/>
        </authorList>
    </citation>
    <scope>NUCLEOTIDE SEQUENCE [LARGE SCALE GENOMIC DNA]</scope>
    <source>
        <strain evidence="4 5">ATCC BAA-2444</strain>
    </source>
</reference>
<evidence type="ECO:0000256" key="2">
    <source>
        <dbReference type="RuleBase" id="RU003750"/>
    </source>
</evidence>
<keyword evidence="5" id="KW-1185">Reference proteome</keyword>
<accession>A0A540VLV0</accession>
<protein>
    <submittedName>
        <fullName evidence="4">CDP-alcohol phosphatidyltransferase family protein</fullName>
    </submittedName>
</protein>
<dbReference type="InterPro" id="IPR048254">
    <property type="entry name" value="CDP_ALCOHOL_P_TRANSF_CS"/>
</dbReference>
<dbReference type="Proteomes" id="UP000317371">
    <property type="component" value="Unassembled WGS sequence"/>
</dbReference>
<feature type="transmembrane region" description="Helical" evidence="3">
    <location>
        <begin position="83"/>
        <end position="103"/>
    </location>
</feature>
<name>A0A540VLV0_9CHLR</name>
<keyword evidence="1 2" id="KW-0808">Transferase</keyword>